<protein>
    <recommendedName>
        <fullName evidence="3">CHAT domain-containing protein</fullName>
    </recommendedName>
</protein>
<dbReference type="PANTHER" id="PTHR12558">
    <property type="entry name" value="CELL DIVISION CYCLE 16,23,27"/>
    <property type="match status" value="1"/>
</dbReference>
<feature type="repeat" description="TPR" evidence="2">
    <location>
        <begin position="364"/>
        <end position="397"/>
    </location>
</feature>
<evidence type="ECO:0000313" key="4">
    <source>
        <dbReference type="EMBL" id="THH02303.1"/>
    </source>
</evidence>
<comment type="caution">
    <text evidence="4">The sequence shown here is derived from an EMBL/GenBank/DDBJ whole genome shotgun (WGS) entry which is preliminary data.</text>
</comment>
<reference evidence="4 5" key="1">
    <citation type="submission" date="2019-02" db="EMBL/GenBank/DDBJ databases">
        <title>Genome sequencing of the rare red list fungi Phlebia centrifuga.</title>
        <authorList>
            <person name="Buettner E."/>
            <person name="Kellner H."/>
        </authorList>
    </citation>
    <scope>NUCLEOTIDE SEQUENCE [LARGE SCALE GENOMIC DNA]</scope>
    <source>
        <strain evidence="4 5">DSM 108282</strain>
    </source>
</reference>
<dbReference type="GO" id="GO:0051301">
    <property type="term" value="P:cell division"/>
    <property type="evidence" value="ECO:0007669"/>
    <property type="project" value="TreeGrafter"/>
</dbReference>
<organism evidence="4 5">
    <name type="scientific">Hermanssonia centrifuga</name>
    <dbReference type="NCBI Taxonomy" id="98765"/>
    <lineage>
        <taxon>Eukaryota</taxon>
        <taxon>Fungi</taxon>
        <taxon>Dikarya</taxon>
        <taxon>Basidiomycota</taxon>
        <taxon>Agaricomycotina</taxon>
        <taxon>Agaricomycetes</taxon>
        <taxon>Polyporales</taxon>
        <taxon>Meruliaceae</taxon>
        <taxon>Hermanssonia</taxon>
    </lineage>
</organism>
<keyword evidence="1 2" id="KW-0802">TPR repeat</keyword>
<feature type="repeat" description="TPR" evidence="2">
    <location>
        <begin position="463"/>
        <end position="496"/>
    </location>
</feature>
<evidence type="ECO:0000313" key="5">
    <source>
        <dbReference type="Proteomes" id="UP000309038"/>
    </source>
</evidence>
<dbReference type="Pfam" id="PF12770">
    <property type="entry name" value="CHAT"/>
    <property type="match status" value="1"/>
</dbReference>
<dbReference type="SMART" id="SM00028">
    <property type="entry name" value="TPR"/>
    <property type="match status" value="7"/>
</dbReference>
<dbReference type="Gene3D" id="1.25.40.10">
    <property type="entry name" value="Tetratricopeptide repeat domain"/>
    <property type="match status" value="4"/>
</dbReference>
<sequence>METGQSGDLILAIAYHRKAERLLPIDEPSGLGPSKAFAKVLLGNLEQQGRLEDIDKAIIQYHTLLPRLDSIDDLGVADQKEGSRLRALTLSDLADAYIRRFELCRQVKDVDQAIKCYSEASALCPGNSGMLNNVGFAFSARFKHSGRPEDIGKVIKYYEGALALCHADDPHHFNILRTLTSSFSTCYTLLHQPLDLDEAITYGRKASQILSAHDPRRVVPLVEFSRFLVERFHQISRIEDINEAVLCCREILSALPSEGNIPVPNQAEMRATCLGMLVETLRLRFQHSNMLGDLDEAIELSRKEAALKPNSITVFGELANSIETRFRISGNVQDEEDVIQLLCAATKLEPGGSPHHLNSHVNLANTYYRRYKHTYQISDLEEAVSHFRKATDMIPLNHPKRPSLYMSFASCLQTRFERQGQIKDIDKAVSYLRNLLSLPPSPHGPTIDGAQARAKADCISDLASAFLSRFNRLGRLDDLEEAIKGFQEAIALCPGSAHALTGAARTTVLRFYYFERPEDLEQAIIFQRRASAANPQPCDSLSILSTYILDRYKWAGNVSDLDESTRLSREALKSCASRHLHCVHITCRLAQVLVARYKSLGQAEDLTEAEKLYREVLASCPPEHPEYPLQLNGLAGCLMAQFTNEGRKGDLDEASMLLRSAFEMSGSAVSKDARLHAAIMSNMGRAMFLRFMHLGRTEDLEEAILRMREALDVRPSENAGLANDLTKLATVLYQRYGIFRRIKDLHETVNIFRRVLELRPEGHASRISVVAGLGNCLTGRYEALKQIGNLEEGIALHRKALSLCQPGQRDHAPTITRHELAAALVLRYRRLDKVDDLQEAIVLFGEARALYPTGHFLHAAALYYEGVTIRTLYDKLQHPEDLAKAIALLRNAVATLHAEHTLSSSVMQGLAGAYARNGDLGHALELYRSAADHPTSSPKDRLEAAMQWASIARLSGHPSTLDAYTKALTTLQVCLITTPTVELQHDFLAGPTLAGGTSIDIYSMPSRLASNAVSYAIEIGKLETAVEILEQGRALLWARMRSYRHPLETLRQNNPHLAGNFDNLSKNLERLALSPDSALLGSLSIDFPDGVLNRAQISDSSFDVKMTQNRELSGQWETVVAEIREIDGYSNFLKAPTFERLNVAANEGPVILVNIDLHHSDAIILRKEHPPFSIPLDKSVKLFHIVNKCSVTLQLVQSTRGGVHPTDDLVAEISKLGVSELPQGDIDGSSSDGLLDEVSQLLLVPAVDSGDRADRPYYLGLMDGKDAEIMTVILRTLWKYICKPITDALVDLGIPTGARVWWCPTGKLSSLPLHAAGPYIDEKHGFHDLYVSSYIPTLSSLVVARETMRDTTSVVQVLGVGQSNALSNVKNEFQKIREIFKHRVQIHDCEGANPAAVLKDLHTHPWVHFACHGSLNAKAPFDSGFVLHNSERLSLRQIMQANLPHAELAFLAACHSAAAESRTPDEALSLAAAMQFCGFQSIVGTLWTMADSDGPTLAEDFYKYMVRNGPEQATARDSAMGVHRAAKAMRERNVPLERWTTFIHLGV</sequence>
<dbReference type="PANTHER" id="PTHR12558:SF44">
    <property type="entry name" value="TETRATRICOPEPTIDE REPEAT-CONTAINING PROTEIN"/>
    <property type="match status" value="1"/>
</dbReference>
<keyword evidence="5" id="KW-1185">Reference proteome</keyword>
<gene>
    <name evidence="4" type="ORF">EW026_g582</name>
</gene>
<proteinExistence type="predicted"/>
<evidence type="ECO:0000256" key="1">
    <source>
        <dbReference type="ARBA" id="ARBA00022803"/>
    </source>
</evidence>
<feature type="domain" description="CHAT" evidence="3">
    <location>
        <begin position="1273"/>
        <end position="1546"/>
    </location>
</feature>
<evidence type="ECO:0000259" key="3">
    <source>
        <dbReference type="Pfam" id="PF12770"/>
    </source>
</evidence>
<evidence type="ECO:0000256" key="2">
    <source>
        <dbReference type="PROSITE-ProRule" id="PRU00339"/>
    </source>
</evidence>
<name>A0A4V3XBJ4_9APHY</name>
<dbReference type="EMBL" id="SGPJ01000008">
    <property type="protein sequence ID" value="THH02303.1"/>
    <property type="molecule type" value="Genomic_DNA"/>
</dbReference>
<dbReference type="SUPFAM" id="SSF48452">
    <property type="entry name" value="TPR-like"/>
    <property type="match status" value="3"/>
</dbReference>
<dbReference type="InterPro" id="IPR019734">
    <property type="entry name" value="TPR_rpt"/>
</dbReference>
<dbReference type="PROSITE" id="PS50005">
    <property type="entry name" value="TPR"/>
    <property type="match status" value="2"/>
</dbReference>
<dbReference type="InterPro" id="IPR011990">
    <property type="entry name" value="TPR-like_helical_dom_sf"/>
</dbReference>
<dbReference type="GO" id="GO:0005680">
    <property type="term" value="C:anaphase-promoting complex"/>
    <property type="evidence" value="ECO:0007669"/>
    <property type="project" value="UniProtKB-ARBA"/>
</dbReference>
<dbReference type="Proteomes" id="UP000309038">
    <property type="component" value="Unassembled WGS sequence"/>
</dbReference>
<accession>A0A4V3XBJ4</accession>
<dbReference type="InterPro" id="IPR024983">
    <property type="entry name" value="CHAT_dom"/>
</dbReference>